<organism evidence="1 2">
    <name type="scientific">Cohnella phaseoli</name>
    <dbReference type="NCBI Taxonomy" id="456490"/>
    <lineage>
        <taxon>Bacteria</taxon>
        <taxon>Bacillati</taxon>
        <taxon>Bacillota</taxon>
        <taxon>Bacilli</taxon>
        <taxon>Bacillales</taxon>
        <taxon>Paenibacillaceae</taxon>
        <taxon>Cohnella</taxon>
    </lineage>
</organism>
<comment type="caution">
    <text evidence="1">The sequence shown here is derived from an EMBL/GenBank/DDBJ whole genome shotgun (WGS) entry which is preliminary data.</text>
</comment>
<protein>
    <recommendedName>
        <fullName evidence="3">Six-hairpin glycosidase</fullName>
    </recommendedName>
</protein>
<evidence type="ECO:0008006" key="3">
    <source>
        <dbReference type="Google" id="ProtNLM"/>
    </source>
</evidence>
<dbReference type="InterPro" id="IPR008928">
    <property type="entry name" value="6-hairpin_glycosidase_sf"/>
</dbReference>
<gene>
    <name evidence="1" type="ORF">DFP98_105127</name>
</gene>
<dbReference type="OrthoDB" id="1991740at2"/>
<dbReference type="Proteomes" id="UP000256977">
    <property type="component" value="Unassembled WGS sequence"/>
</dbReference>
<evidence type="ECO:0000313" key="1">
    <source>
        <dbReference type="EMBL" id="RED85122.1"/>
    </source>
</evidence>
<keyword evidence="2" id="KW-1185">Reference proteome</keyword>
<sequence>MIQMENEHLRVIVDETDGSMQALIVKGDKYGMNWLPDQDAEPWIPAWKKWGLGFVTIQDRKYRWEKGDPVGGGSRSVEYRYRLANRGTEEEEDGEFRALTLSVLRRLEGEALEEEFIFGNAGERYMLLDEIGIYSTFYDAYPVVSGDALSRRAHMHIWTGGGVSYVKCIRMSAEKPHLAMLTVAGEVQEYQVEEKHSSNQRGVIALTGKHIRIASDKAYSVKRVFFAYADETDFHRKVTKYSGYPYLEFDLMAASVGTRVQVAVKEAGDLEKLVIGENTYRPREGEVVSFVLDKAGTIEGKVFFGGKQSAIRWYGIPAIDELMKRRAEFIVSKQQLREDGDIRNGAFLPYDREADRLIKVEDIEELYASIPDRNDARERVGMGAFLAAHCRLHPDTANREALTRYYSFIRTHIISEDYGIWDSCFRERTAKYYGETVPGTKDMTFRGFNYFFVGVFLLKMYRLTKQRMYLDDLVGVLGKYFGKFPLSDLSFGLNPREVDIALKEAGMTEEAERLACHFKDKAYAFVRMEEQYAPSEVNYEQSTVAGVVMFLLDTYRLTGDRHILEGAHKHLALLEGFDGCQPDFRMHGVGLRHWDGFWFGHYELWGDTLPHQWSTLSAYAYYRYYQITSDKTYYHKSIRSLNANLCLFREDGSADYVFIYPHKVNGRSGHAFDPISNDQDWALYYYLEIAGEA</sequence>
<dbReference type="GO" id="GO:0005975">
    <property type="term" value="P:carbohydrate metabolic process"/>
    <property type="evidence" value="ECO:0007669"/>
    <property type="project" value="InterPro"/>
</dbReference>
<evidence type="ECO:0000313" key="2">
    <source>
        <dbReference type="Proteomes" id="UP000256977"/>
    </source>
</evidence>
<name>A0A3D9KEZ8_9BACL</name>
<dbReference type="AlphaFoldDB" id="A0A3D9KEZ8"/>
<dbReference type="EMBL" id="QRDZ01000005">
    <property type="protein sequence ID" value="RED85122.1"/>
    <property type="molecule type" value="Genomic_DNA"/>
</dbReference>
<reference evidence="1 2" key="1">
    <citation type="submission" date="2018-07" db="EMBL/GenBank/DDBJ databases">
        <title>Genomic Encyclopedia of Type Strains, Phase III (KMG-III): the genomes of soil and plant-associated and newly described type strains.</title>
        <authorList>
            <person name="Whitman W."/>
        </authorList>
    </citation>
    <scope>NUCLEOTIDE SEQUENCE [LARGE SCALE GENOMIC DNA]</scope>
    <source>
        <strain evidence="1 2">CECT 7287</strain>
    </source>
</reference>
<dbReference type="SUPFAM" id="SSF48208">
    <property type="entry name" value="Six-hairpin glycosidases"/>
    <property type="match status" value="1"/>
</dbReference>
<proteinExistence type="predicted"/>
<dbReference type="RefSeq" id="WP_116060129.1">
    <property type="nucleotide sequence ID" value="NZ_QRDZ01000005.1"/>
</dbReference>
<accession>A0A3D9KEZ8</accession>